<feature type="domain" description="Periplasmic copper-binding protein NosD beta helix" evidence="1">
    <location>
        <begin position="472"/>
        <end position="666"/>
    </location>
</feature>
<dbReference type="SMART" id="SM00710">
    <property type="entry name" value="PbH1"/>
    <property type="match status" value="23"/>
</dbReference>
<feature type="domain" description="Right handed beta helix" evidence="2">
    <location>
        <begin position="918"/>
        <end position="1069"/>
    </location>
</feature>
<dbReference type="Pfam" id="PF13229">
    <property type="entry name" value="Beta_helix"/>
    <property type="match status" value="1"/>
</dbReference>
<dbReference type="SUPFAM" id="SSF51126">
    <property type="entry name" value="Pectin lyase-like"/>
    <property type="match status" value="4"/>
</dbReference>
<feature type="domain" description="Periplasmic copper-binding protein NosD beta helix" evidence="1">
    <location>
        <begin position="140"/>
        <end position="325"/>
    </location>
</feature>
<evidence type="ECO:0008006" key="4">
    <source>
        <dbReference type="Google" id="ProtNLM"/>
    </source>
</evidence>
<dbReference type="Pfam" id="PF05048">
    <property type="entry name" value="NosD"/>
    <property type="match status" value="2"/>
</dbReference>
<organism evidence="3">
    <name type="scientific">marine sediment metagenome</name>
    <dbReference type="NCBI Taxonomy" id="412755"/>
    <lineage>
        <taxon>unclassified sequences</taxon>
        <taxon>metagenomes</taxon>
        <taxon>ecological metagenomes</taxon>
    </lineage>
</organism>
<protein>
    <recommendedName>
        <fullName evidence="4">Right handed beta helix domain-containing protein</fullName>
    </recommendedName>
</protein>
<dbReference type="InterPro" id="IPR039448">
    <property type="entry name" value="Beta_helix"/>
</dbReference>
<evidence type="ECO:0000259" key="1">
    <source>
        <dbReference type="Pfam" id="PF05048"/>
    </source>
</evidence>
<name>A0A0F9UTJ3_9ZZZZ</name>
<dbReference type="InterPro" id="IPR007742">
    <property type="entry name" value="NosD_dom"/>
</dbReference>
<sequence length="1153" mass="121379">MAGKGSKQLVRELINFYKVNRGGYPYEIIYKLIQLYQVIEDVYSVSTVIELQEAIDNIGTDAGTIFIASGTYDVTTTIDIDNCGSLVIYGHGDNTILKAADGITIFNITCVASCLIKTLKLDITNYTGDTQAVLINETNNNIVGFEDVSILGAAANGIGIEVQSDNCYIDQCNILQMKTGIYLNGAEKTKITGTLSGLHVNYGLHLNQADFSIITGNSFTANTSYGIYIYNSDYCIISNTGCTSNLTGMYSDISNYNTISSCLSNSNSENGIFITQGNYNTISSNTLNNNDSNIAGNTAGLYITNNSDFNTITANSINNNNNSGAGTAYGIYIATADCDENVVASNNANGNDVDYQDSGTSTTVIYYVQNSDELQDAIDSIGSSAGTIYINSSFTVSTTIDIDGGGSYLIEGEGSNTVLTTGIDIKCLNVDLARQCILRNFRIDASAYTAAGVALEIIDVNENNNDLVILDNVSITGDGTNGYGIELNSNNCRIENCEIDNISIGINILSTNNIISGNNVNNCNTYGIQISSANTNNVTTNIVDSNTTGIYLSSSDYVLVSGNSVNTNTENGIELTGSDYTNISGNSCIGNDSSTANPQAGMYISTDSNNNSIIGNTIINNNNAGAGIGYGVYIGTATCDENIVRSNNISGNDTQWGDTGTNTQIEYFCLTEGHIQDAVDSIAGKAGTIIIGEVTIAITTGITVDNATAKIRIIGKGQPSILQPTIGITVFTFTNAYELHLEAFYIDMDNYTADTTKAIFNNGANCLRQTYEDITFEGTADGIAIYNSGDSITVNNCYFNNVFNCIYITGSVVAFKITGNEFWTIRDSSVYIDYGEQGVIANNIADATGGKPVIDVIRGKYISISNNQIITGGSTATNGSSIQITGAVASSDIQIVGNTIRSTNSSGTTNSMVYMSGTVSRITISSNVIISYTNSDDSWGIIIEDATVIDCTITGNSIYAFGGIKVVNADNMVISGNKITGNTSLKQSGILLEGSIGNAITSNIIDGVSVNFGTDVNGISLTSVSTDNIIANNRILDMANAGAGDGYGIIIAAGCNNNVISGNVITSCDTNLSDAGTGTILFGDDTAYGAGWNGDLGTPTKNVIYDQFVATLAAAVALISDTAYAASWDGVTTIAPSKNAVYDKIQALIAVWG</sequence>
<dbReference type="AlphaFoldDB" id="A0A0F9UTJ3"/>
<gene>
    <name evidence="3" type="ORF">LCGC14_0223700</name>
</gene>
<dbReference type="Gene3D" id="2.160.20.10">
    <property type="entry name" value="Single-stranded right-handed beta-helix, Pectin lyase-like"/>
    <property type="match status" value="4"/>
</dbReference>
<dbReference type="NCBIfam" id="TIGR03804">
    <property type="entry name" value="para_beta_helix"/>
    <property type="match status" value="2"/>
</dbReference>
<dbReference type="InterPro" id="IPR011050">
    <property type="entry name" value="Pectin_lyase_fold/virulence"/>
</dbReference>
<dbReference type="InterPro" id="IPR022441">
    <property type="entry name" value="Para_beta_helix_rpt-2"/>
</dbReference>
<reference evidence="3" key="1">
    <citation type="journal article" date="2015" name="Nature">
        <title>Complex archaea that bridge the gap between prokaryotes and eukaryotes.</title>
        <authorList>
            <person name="Spang A."/>
            <person name="Saw J.H."/>
            <person name="Jorgensen S.L."/>
            <person name="Zaremba-Niedzwiedzka K."/>
            <person name="Martijn J."/>
            <person name="Lind A.E."/>
            <person name="van Eijk R."/>
            <person name="Schleper C."/>
            <person name="Guy L."/>
            <person name="Ettema T.J."/>
        </authorList>
    </citation>
    <scope>NUCLEOTIDE SEQUENCE</scope>
</reference>
<dbReference type="EMBL" id="LAZR01000107">
    <property type="protein sequence ID" value="KKN90787.1"/>
    <property type="molecule type" value="Genomic_DNA"/>
</dbReference>
<dbReference type="InterPro" id="IPR006626">
    <property type="entry name" value="PbH1"/>
</dbReference>
<evidence type="ECO:0000259" key="2">
    <source>
        <dbReference type="Pfam" id="PF13229"/>
    </source>
</evidence>
<proteinExistence type="predicted"/>
<evidence type="ECO:0000313" key="3">
    <source>
        <dbReference type="EMBL" id="KKN90787.1"/>
    </source>
</evidence>
<dbReference type="InterPro" id="IPR012334">
    <property type="entry name" value="Pectin_lyas_fold"/>
</dbReference>
<comment type="caution">
    <text evidence="3">The sequence shown here is derived from an EMBL/GenBank/DDBJ whole genome shotgun (WGS) entry which is preliminary data.</text>
</comment>
<accession>A0A0F9UTJ3</accession>